<dbReference type="InterPro" id="IPR017850">
    <property type="entry name" value="Alkaline_phosphatase_core_sf"/>
</dbReference>
<keyword evidence="5" id="KW-1185">Reference proteome</keyword>
<gene>
    <name evidence="4" type="ORF">ACFQ4B_15810</name>
</gene>
<dbReference type="EMBL" id="JBHTLU010000019">
    <property type="protein sequence ID" value="MFD1221583.1"/>
    <property type="molecule type" value="Genomic_DNA"/>
</dbReference>
<evidence type="ECO:0000256" key="1">
    <source>
        <dbReference type="ARBA" id="ARBA00022723"/>
    </source>
</evidence>
<accession>A0ABW3UKT0</accession>
<evidence type="ECO:0000259" key="3">
    <source>
        <dbReference type="Pfam" id="PF00884"/>
    </source>
</evidence>
<proteinExistence type="predicted"/>
<dbReference type="PANTHER" id="PTHR45953">
    <property type="entry name" value="IDURONATE 2-SULFATASE"/>
    <property type="match status" value="1"/>
</dbReference>
<organism evidence="4 5">
    <name type="scientific">Paenibacillus vulneris</name>
    <dbReference type="NCBI Taxonomy" id="1133364"/>
    <lineage>
        <taxon>Bacteria</taxon>
        <taxon>Bacillati</taxon>
        <taxon>Bacillota</taxon>
        <taxon>Bacilli</taxon>
        <taxon>Bacillales</taxon>
        <taxon>Paenibacillaceae</taxon>
        <taxon>Paenibacillus</taxon>
    </lineage>
</organism>
<dbReference type="Pfam" id="PF00884">
    <property type="entry name" value="Sulfatase"/>
    <property type="match status" value="1"/>
</dbReference>
<keyword evidence="1" id="KW-0479">Metal-binding</keyword>
<dbReference type="PANTHER" id="PTHR45953:SF1">
    <property type="entry name" value="IDURONATE 2-SULFATASE"/>
    <property type="match status" value="1"/>
</dbReference>
<dbReference type="SUPFAM" id="SSF53649">
    <property type="entry name" value="Alkaline phosphatase-like"/>
    <property type="match status" value="1"/>
</dbReference>
<dbReference type="Gene3D" id="3.40.720.10">
    <property type="entry name" value="Alkaline Phosphatase, subunit A"/>
    <property type="match status" value="1"/>
</dbReference>
<evidence type="ECO:0000256" key="2">
    <source>
        <dbReference type="ARBA" id="ARBA00022801"/>
    </source>
</evidence>
<evidence type="ECO:0000313" key="5">
    <source>
        <dbReference type="Proteomes" id="UP001597180"/>
    </source>
</evidence>
<feature type="domain" description="Sulfatase N-terminal" evidence="3">
    <location>
        <begin position="3"/>
        <end position="342"/>
    </location>
</feature>
<keyword evidence="2" id="KW-0378">Hydrolase</keyword>
<comment type="caution">
    <text evidence="4">The sequence shown here is derived from an EMBL/GenBank/DDBJ whole genome shotgun (WGS) entry which is preliminary data.</text>
</comment>
<protein>
    <submittedName>
        <fullName evidence="4">Sulfatase</fullName>
    </submittedName>
</protein>
<name>A0ABW3UKT0_9BACL</name>
<dbReference type="InterPro" id="IPR000917">
    <property type="entry name" value="Sulfatase_N"/>
</dbReference>
<evidence type="ECO:0000313" key="4">
    <source>
        <dbReference type="EMBL" id="MFD1221583.1"/>
    </source>
</evidence>
<dbReference type="Proteomes" id="UP001597180">
    <property type="component" value="Unassembled WGS sequence"/>
</dbReference>
<sequence>MMNILIITVDQLRWDALSCAGNREVHTPNMDRLAEQGVRFTHAFTNAPACMPARSSLLTGRFPHAHRVRGGGVRLPEDEVTFPHILSQRGYHTAHIGKLHVQNHTYRDHTAPHPSYGYRTLQVTDERGTYRDPYTQWVERNYPEYAEAVRLEPGATRVRSRTDHLSARGRFPAKASHSKWVSTASIEFMEHYGDTPFLLWSSFFDPHSPFIVPSDLADRYDPAAVTLPRNCEITADNEEAIRQKKAAYYTLVSHVDDCVGEILRYLDESGLSDRTAVLLSSDHGEFLGDYGRWGKGRSEDESIRIPMMIRTPGMLRQPPTKPVVEDIVQLFDLAPTICDLTGSMKPHSMQARSLLPLLKGENDPGRPPFALIEHNFEVSRIDTAEVFEKTLRSHDYRLTVWNDREEGELYDLRKDPLQSENVWDAPEYKDVRAELVWKLLHRLMQTETTLPVRTNPF</sequence>
<reference evidence="5" key="1">
    <citation type="journal article" date="2019" name="Int. J. Syst. Evol. Microbiol.">
        <title>The Global Catalogue of Microorganisms (GCM) 10K type strain sequencing project: providing services to taxonomists for standard genome sequencing and annotation.</title>
        <authorList>
            <consortium name="The Broad Institute Genomics Platform"/>
            <consortium name="The Broad Institute Genome Sequencing Center for Infectious Disease"/>
            <person name="Wu L."/>
            <person name="Ma J."/>
        </authorList>
    </citation>
    <scope>NUCLEOTIDE SEQUENCE [LARGE SCALE GENOMIC DNA]</scope>
    <source>
        <strain evidence="5">CCUG 53270</strain>
    </source>
</reference>
<dbReference type="RefSeq" id="WP_345585634.1">
    <property type="nucleotide sequence ID" value="NZ_BAABJG010000003.1"/>
</dbReference>